<dbReference type="Proteomes" id="UP000184514">
    <property type="component" value="Unassembled WGS sequence"/>
</dbReference>
<sequence length="168" mass="19150">MTSYPELLKRPNLYDDDDYEDFRDEITDTLSPGFPLTKQLELEFGARCRIQVISEYNITAEEDLNILASLVDPWALDIAEHNLFHTKLLLHMQAEANIKIDVIWAVNKDCIADDPHDRIPVAMFFEDTGQGAFDDGPNFEPSDNSNWSEFLYDMGLGPNPFGDGDEMD</sequence>
<protein>
    <submittedName>
        <fullName evidence="1">Uncharacterized protein</fullName>
    </submittedName>
</protein>
<proteinExistence type="predicted"/>
<dbReference type="STRING" id="696762.PFRI_07290"/>
<keyword evidence="2" id="KW-1185">Reference proteome</keyword>
<organism evidence="1 2">
    <name type="scientific">Planktotalea frisia</name>
    <dbReference type="NCBI Taxonomy" id="696762"/>
    <lineage>
        <taxon>Bacteria</taxon>
        <taxon>Pseudomonadati</taxon>
        <taxon>Pseudomonadota</taxon>
        <taxon>Alphaproteobacteria</taxon>
        <taxon>Rhodobacterales</taxon>
        <taxon>Paracoccaceae</taxon>
        <taxon>Planktotalea</taxon>
    </lineage>
</organism>
<name>A0A1L9P0L2_9RHOB</name>
<dbReference type="AlphaFoldDB" id="A0A1L9P0L2"/>
<reference evidence="1 2" key="1">
    <citation type="submission" date="2016-10" db="EMBL/GenBank/DDBJ databases">
        <title>Genome sequence of Planktotalea frisia SH6-1.</title>
        <authorList>
            <person name="Poehlein A."/>
            <person name="Bakenhus I."/>
            <person name="Voget S."/>
            <person name="Brinkhoff T."/>
            <person name="Simon M."/>
        </authorList>
    </citation>
    <scope>NUCLEOTIDE SEQUENCE [LARGE SCALE GENOMIC DNA]</scope>
    <source>
        <strain evidence="1 2">SH6-1</strain>
    </source>
</reference>
<accession>A0A1L9P0L2</accession>
<gene>
    <name evidence="1" type="ORF">PFRI_07290</name>
</gene>
<comment type="caution">
    <text evidence="1">The sequence shown here is derived from an EMBL/GenBank/DDBJ whole genome shotgun (WGS) entry which is preliminary data.</text>
</comment>
<dbReference type="EMBL" id="MLCB01000064">
    <property type="protein sequence ID" value="OJI95021.1"/>
    <property type="molecule type" value="Genomic_DNA"/>
</dbReference>
<evidence type="ECO:0000313" key="1">
    <source>
        <dbReference type="EMBL" id="OJI95021.1"/>
    </source>
</evidence>
<evidence type="ECO:0000313" key="2">
    <source>
        <dbReference type="Proteomes" id="UP000184514"/>
    </source>
</evidence>
<dbReference type="RefSeq" id="WP_072629393.1">
    <property type="nucleotide sequence ID" value="NZ_MLCB01000064.1"/>
</dbReference>